<dbReference type="STRING" id="317735.RU98_GL002340"/>
<dbReference type="EMBL" id="AJAU01000003">
    <property type="protein sequence ID" value="EOL50652.1"/>
    <property type="molecule type" value="Genomic_DNA"/>
</dbReference>
<comment type="caution">
    <text evidence="1">The sequence shown here is derived from an EMBL/GenBank/DDBJ whole genome shotgun (WGS) entry which is preliminary data.</text>
</comment>
<dbReference type="PATRIC" id="fig|1158612.3.peg.105"/>
<reference evidence="1 2" key="1">
    <citation type="submission" date="2013-02" db="EMBL/GenBank/DDBJ databases">
        <title>The Genome Sequence of Enterococcus caccae BAA-1240.</title>
        <authorList>
            <consortium name="The Broad Institute Genome Sequencing Platform"/>
            <consortium name="The Broad Institute Genome Sequencing Center for Infectious Disease"/>
            <person name="Earl A.M."/>
            <person name="Gilmore M.S."/>
            <person name="Lebreton F."/>
            <person name="Walker B."/>
            <person name="Young S.K."/>
            <person name="Zeng Q."/>
            <person name="Gargeya S."/>
            <person name="Fitzgerald M."/>
            <person name="Haas B."/>
            <person name="Abouelleil A."/>
            <person name="Alvarado L."/>
            <person name="Arachchi H.M."/>
            <person name="Berlin A.M."/>
            <person name="Chapman S.B."/>
            <person name="Dewar J."/>
            <person name="Goldberg J."/>
            <person name="Griggs A."/>
            <person name="Gujja S."/>
            <person name="Hansen M."/>
            <person name="Howarth C."/>
            <person name="Imamovic A."/>
            <person name="Larimer J."/>
            <person name="McCowan C."/>
            <person name="Murphy C."/>
            <person name="Neiman D."/>
            <person name="Pearson M."/>
            <person name="Priest M."/>
            <person name="Roberts A."/>
            <person name="Saif S."/>
            <person name="Shea T."/>
            <person name="Sisk P."/>
            <person name="Sykes S."/>
            <person name="Wortman J."/>
            <person name="Nusbaum C."/>
            <person name="Birren B."/>
        </authorList>
    </citation>
    <scope>NUCLEOTIDE SEQUENCE [LARGE SCALE GENOMIC DNA]</scope>
    <source>
        <strain evidence="1 2">ATCC BAA-1240</strain>
    </source>
</reference>
<dbReference type="RefSeq" id="WP_010770314.1">
    <property type="nucleotide sequence ID" value="NZ_KB946332.1"/>
</dbReference>
<evidence type="ECO:0000313" key="2">
    <source>
        <dbReference type="Proteomes" id="UP000013840"/>
    </source>
</evidence>
<dbReference type="OrthoDB" id="2190920at2"/>
<dbReference type="Proteomes" id="UP000013840">
    <property type="component" value="Unassembled WGS sequence"/>
</dbReference>
<dbReference type="eggNOG" id="ENOG503073B">
    <property type="taxonomic scope" value="Bacteria"/>
</dbReference>
<evidence type="ECO:0000313" key="1">
    <source>
        <dbReference type="EMBL" id="EOL50652.1"/>
    </source>
</evidence>
<organism evidence="1 2">
    <name type="scientific">Enterococcus caccae ATCC BAA-1240</name>
    <dbReference type="NCBI Taxonomy" id="1158612"/>
    <lineage>
        <taxon>Bacteria</taxon>
        <taxon>Bacillati</taxon>
        <taxon>Bacillota</taxon>
        <taxon>Bacilli</taxon>
        <taxon>Lactobacillales</taxon>
        <taxon>Enterococcaceae</taxon>
        <taxon>Enterococcus</taxon>
    </lineage>
</organism>
<proteinExistence type="predicted"/>
<keyword evidence="2" id="KW-1185">Reference proteome</keyword>
<gene>
    <name evidence="1" type="ORF">UC7_00103</name>
</gene>
<accession>R3WTB1</accession>
<dbReference type="AlphaFoldDB" id="R3WTB1"/>
<sequence length="63" mass="7549">MNKYEQQAQKMKNHLQQHPKDYQTVISLFKVESDSIMYEQQKSKHLMLKEIAKYQKKGDGYGK</sequence>
<name>R3WTB1_9ENTE</name>
<protein>
    <submittedName>
        <fullName evidence="1">Uncharacterized protein</fullName>
    </submittedName>
</protein>